<proteinExistence type="predicted"/>
<dbReference type="RefSeq" id="XP_024354038.1">
    <property type="nucleotide sequence ID" value="XM_024491532.1"/>
</dbReference>
<dbReference type="AlphaFoldDB" id="W6UWI6"/>
<dbReference type="EMBL" id="APAU02000010">
    <property type="protein sequence ID" value="EUB62842.1"/>
    <property type="molecule type" value="Genomic_DNA"/>
</dbReference>
<accession>W6UWI6</accession>
<sequence length="95" mass="10515">MQNLIRAQTQFDWIIELTRGGFSFFASRHCVSPPFPPPPPPSDLNAQLNSHFPEESAFNNSEDENEDVAEALGEVAVRGIRCRPSLSLLSSSLTK</sequence>
<organism evidence="1 2">
    <name type="scientific">Echinococcus granulosus</name>
    <name type="common">Hydatid tapeworm</name>
    <dbReference type="NCBI Taxonomy" id="6210"/>
    <lineage>
        <taxon>Eukaryota</taxon>
        <taxon>Metazoa</taxon>
        <taxon>Spiralia</taxon>
        <taxon>Lophotrochozoa</taxon>
        <taxon>Platyhelminthes</taxon>
        <taxon>Cestoda</taxon>
        <taxon>Eucestoda</taxon>
        <taxon>Cyclophyllidea</taxon>
        <taxon>Taeniidae</taxon>
        <taxon>Echinococcus</taxon>
        <taxon>Echinococcus granulosus group</taxon>
    </lineage>
</organism>
<keyword evidence="2" id="KW-1185">Reference proteome</keyword>
<protein>
    <submittedName>
        <fullName evidence="1">Uncharacterized protein</fullName>
    </submittedName>
</protein>
<name>W6UWI6_ECHGR</name>
<evidence type="ECO:0000313" key="2">
    <source>
        <dbReference type="Proteomes" id="UP000019149"/>
    </source>
</evidence>
<dbReference type="CTD" id="36337998"/>
<dbReference type="Proteomes" id="UP000019149">
    <property type="component" value="Unassembled WGS sequence"/>
</dbReference>
<gene>
    <name evidence="1" type="ORF">EGR_02283</name>
</gene>
<reference evidence="1 2" key="1">
    <citation type="journal article" date="2013" name="Nat. Genet.">
        <title>The genome of the hydatid tapeworm Echinococcus granulosus.</title>
        <authorList>
            <person name="Zheng H."/>
            <person name="Zhang W."/>
            <person name="Zhang L."/>
            <person name="Zhang Z."/>
            <person name="Li J."/>
            <person name="Lu G."/>
            <person name="Zhu Y."/>
            <person name="Wang Y."/>
            <person name="Huang Y."/>
            <person name="Liu J."/>
            <person name="Kang H."/>
            <person name="Chen J."/>
            <person name="Wang L."/>
            <person name="Chen A."/>
            <person name="Yu S."/>
            <person name="Gao Z."/>
            <person name="Jin L."/>
            <person name="Gu W."/>
            <person name="Wang Z."/>
            <person name="Zhao L."/>
            <person name="Shi B."/>
            <person name="Wen H."/>
            <person name="Lin R."/>
            <person name="Jones M.K."/>
            <person name="Brejova B."/>
            <person name="Vinar T."/>
            <person name="Zhao G."/>
            <person name="McManus D.P."/>
            <person name="Chen Z."/>
            <person name="Zhou Y."/>
            <person name="Wang S."/>
        </authorList>
    </citation>
    <scope>NUCLEOTIDE SEQUENCE [LARGE SCALE GENOMIC DNA]</scope>
</reference>
<evidence type="ECO:0000313" key="1">
    <source>
        <dbReference type="EMBL" id="EUB62842.1"/>
    </source>
</evidence>
<dbReference type="GeneID" id="36337998"/>
<dbReference type="KEGG" id="egl:EGR_02283"/>
<comment type="caution">
    <text evidence="1">The sequence shown here is derived from an EMBL/GenBank/DDBJ whole genome shotgun (WGS) entry which is preliminary data.</text>
</comment>